<evidence type="ECO:0000313" key="3">
    <source>
        <dbReference type="Proteomes" id="UP000317998"/>
    </source>
</evidence>
<keyword evidence="3" id="KW-1185">Reference proteome</keyword>
<evidence type="ECO:0000256" key="1">
    <source>
        <dbReference type="SAM" id="Phobius"/>
    </source>
</evidence>
<dbReference type="EMBL" id="VFOM01000001">
    <property type="protein sequence ID" value="TQL47428.1"/>
    <property type="molecule type" value="Genomic_DNA"/>
</dbReference>
<organism evidence="2 3">
    <name type="scientific">Homoserinimonas aerilata</name>
    <dbReference type="NCBI Taxonomy" id="1162970"/>
    <lineage>
        <taxon>Bacteria</taxon>
        <taxon>Bacillati</taxon>
        <taxon>Actinomycetota</taxon>
        <taxon>Actinomycetes</taxon>
        <taxon>Micrococcales</taxon>
        <taxon>Microbacteriaceae</taxon>
        <taxon>Homoserinimonas</taxon>
    </lineage>
</organism>
<dbReference type="Proteomes" id="UP000317998">
    <property type="component" value="Unassembled WGS sequence"/>
</dbReference>
<feature type="transmembrane region" description="Helical" evidence="1">
    <location>
        <begin position="88"/>
        <end position="108"/>
    </location>
</feature>
<feature type="transmembrane region" description="Helical" evidence="1">
    <location>
        <begin position="20"/>
        <end position="40"/>
    </location>
</feature>
<reference evidence="2 3" key="1">
    <citation type="submission" date="2019-06" db="EMBL/GenBank/DDBJ databases">
        <title>Sequencing the genomes of 1000 actinobacteria strains.</title>
        <authorList>
            <person name="Klenk H.-P."/>
        </authorList>
    </citation>
    <scope>NUCLEOTIDE SEQUENCE [LARGE SCALE GENOMIC DNA]</scope>
    <source>
        <strain evidence="2 3">DSM 26477</strain>
    </source>
</reference>
<gene>
    <name evidence="2" type="ORF">FB562_0488</name>
</gene>
<dbReference type="AlphaFoldDB" id="A0A542YH79"/>
<accession>A0A542YH79</accession>
<comment type="caution">
    <text evidence="2">The sequence shown here is derived from an EMBL/GenBank/DDBJ whole genome shotgun (WGS) entry which is preliminary data.</text>
</comment>
<keyword evidence="1" id="KW-0472">Membrane</keyword>
<evidence type="ECO:0000313" key="2">
    <source>
        <dbReference type="EMBL" id="TQL47428.1"/>
    </source>
</evidence>
<dbReference type="OrthoDB" id="5073774at2"/>
<evidence type="ECO:0008006" key="4">
    <source>
        <dbReference type="Google" id="ProtNLM"/>
    </source>
</evidence>
<name>A0A542YH79_9MICO</name>
<dbReference type="Pfam" id="PF19650">
    <property type="entry name" value="DUF6153"/>
    <property type="match status" value="1"/>
</dbReference>
<proteinExistence type="predicted"/>
<sequence length="148" mass="15005">MSMIDVGRALRPRRSLWRTLVFSLAAIGAILVGLVAMHSLNIEGGHSGHAASSPVAASADHHADAGAADAAAVDPLASPAGCDSDCEHSMTVMACILALMVTLIVLGASRATSISAGILRLLSPVLELKATLAPAVPPSLHVLSISRT</sequence>
<dbReference type="InterPro" id="IPR046151">
    <property type="entry name" value="DUF6153"/>
</dbReference>
<keyword evidence="1" id="KW-1133">Transmembrane helix</keyword>
<protein>
    <recommendedName>
        <fullName evidence="4">DUF2946 family protein</fullName>
    </recommendedName>
</protein>
<keyword evidence="1" id="KW-0812">Transmembrane</keyword>
<dbReference type="RefSeq" id="WP_141879676.1">
    <property type="nucleotide sequence ID" value="NZ_VFOM01000001.1"/>
</dbReference>